<dbReference type="InterPro" id="IPR004358">
    <property type="entry name" value="Sig_transdc_His_kin-like_C"/>
</dbReference>
<dbReference type="Pfam" id="PF00072">
    <property type="entry name" value="Response_reg"/>
    <property type="match status" value="1"/>
</dbReference>
<evidence type="ECO:0000256" key="5">
    <source>
        <dbReference type="ARBA" id="ARBA00022777"/>
    </source>
</evidence>
<keyword evidence="5" id="KW-0418">Kinase</keyword>
<evidence type="ECO:0000313" key="14">
    <source>
        <dbReference type="EMBL" id="GAP15780.1"/>
    </source>
</evidence>
<dbReference type="SUPFAM" id="SSF47384">
    <property type="entry name" value="Homodimeric domain of signal transducing histidine kinase"/>
    <property type="match status" value="1"/>
</dbReference>
<dbReference type="InterPro" id="IPR009057">
    <property type="entry name" value="Homeodomain-like_sf"/>
</dbReference>
<keyword evidence="15" id="KW-1185">Reference proteome</keyword>
<reference evidence="14" key="1">
    <citation type="submission" date="2015-07" db="EMBL/GenBank/DDBJ databases">
        <title>Draft Genome Sequences of Anaerolinea thermolimosa IMO-1, Bellilinea caldifistulae GOMI-1, Leptolinea tardivitalis YMTK-2, Levilinea saccharolytica KIBI-1,Longilinea arvoryzae KOME-1, Previously Described as Members of the Anaerolineaceae (Chloroflexi).</title>
        <authorList>
            <person name="Sekiguchi Y."/>
            <person name="Ohashi A."/>
            <person name="Matsuura N."/>
            <person name="Tourlousse M.D."/>
        </authorList>
    </citation>
    <scope>NUCLEOTIDE SEQUENCE [LARGE SCALE GENOMIC DNA]</scope>
    <source>
        <strain evidence="14">KOME-1</strain>
    </source>
</reference>
<dbReference type="InterPro" id="IPR005467">
    <property type="entry name" value="His_kinase_dom"/>
</dbReference>
<evidence type="ECO:0000256" key="8">
    <source>
        <dbReference type="ARBA" id="ARBA00023125"/>
    </source>
</evidence>
<dbReference type="InterPro" id="IPR001789">
    <property type="entry name" value="Sig_transdc_resp-reg_receiver"/>
</dbReference>
<dbReference type="SUPFAM" id="SSF46689">
    <property type="entry name" value="Homeodomain-like"/>
    <property type="match status" value="2"/>
</dbReference>
<dbReference type="PROSITE" id="PS50110">
    <property type="entry name" value="RESPONSE_REGULATORY"/>
    <property type="match status" value="2"/>
</dbReference>
<protein>
    <recommendedName>
        <fullName evidence="2">histidine kinase</fullName>
        <ecNumber evidence="2">2.7.13.3</ecNumber>
    </recommendedName>
</protein>
<accession>A0A0S7BL15</accession>
<dbReference type="Pfam" id="PF13377">
    <property type="entry name" value="Peripla_BP_3"/>
    <property type="match status" value="1"/>
</dbReference>
<dbReference type="EC" id="2.7.13.3" evidence="2"/>
<dbReference type="InterPro" id="IPR011006">
    <property type="entry name" value="CheY-like_superfamily"/>
</dbReference>
<dbReference type="Gene3D" id="1.10.287.130">
    <property type="match status" value="1"/>
</dbReference>
<dbReference type="InterPro" id="IPR003661">
    <property type="entry name" value="HisK_dim/P_dom"/>
</dbReference>
<dbReference type="PANTHER" id="PTHR43047:SF72">
    <property type="entry name" value="OSMOSENSING HISTIDINE PROTEIN KINASE SLN1"/>
    <property type="match status" value="1"/>
</dbReference>
<keyword evidence="9" id="KW-0804">Transcription</keyword>
<dbReference type="CDD" id="cd06267">
    <property type="entry name" value="PBP1_LacI_sugar_binding-like"/>
    <property type="match status" value="1"/>
</dbReference>
<dbReference type="PROSITE" id="PS50109">
    <property type="entry name" value="HIS_KIN"/>
    <property type="match status" value="1"/>
</dbReference>
<dbReference type="Pfam" id="PF00512">
    <property type="entry name" value="HisKA"/>
    <property type="match status" value="1"/>
</dbReference>
<evidence type="ECO:0000256" key="7">
    <source>
        <dbReference type="ARBA" id="ARBA00023015"/>
    </source>
</evidence>
<proteinExistence type="predicted"/>
<keyword evidence="3 10" id="KW-0597">Phosphoprotein</keyword>
<feature type="domain" description="Response regulatory" evidence="13">
    <location>
        <begin position="954"/>
        <end position="1077"/>
    </location>
</feature>
<dbReference type="STRING" id="360412.LARV_03572"/>
<evidence type="ECO:0000256" key="6">
    <source>
        <dbReference type="ARBA" id="ARBA00023012"/>
    </source>
</evidence>
<dbReference type="PROSITE" id="PS00041">
    <property type="entry name" value="HTH_ARAC_FAMILY_1"/>
    <property type="match status" value="1"/>
</dbReference>
<dbReference type="PRINTS" id="PR00344">
    <property type="entry name" value="BCTRLSENSOR"/>
</dbReference>
<name>A0A0S7BL15_9CHLR</name>
<dbReference type="RefSeq" id="WP_075074930.1">
    <property type="nucleotide sequence ID" value="NZ_DF967972.1"/>
</dbReference>
<keyword evidence="6" id="KW-0902">Two-component regulatory system</keyword>
<evidence type="ECO:0000259" key="12">
    <source>
        <dbReference type="PROSITE" id="PS50109"/>
    </source>
</evidence>
<dbReference type="InterPro" id="IPR036097">
    <property type="entry name" value="HisK_dim/P_sf"/>
</dbReference>
<keyword evidence="7" id="KW-0805">Transcription regulation</keyword>
<dbReference type="CDD" id="cd00082">
    <property type="entry name" value="HisKA"/>
    <property type="match status" value="1"/>
</dbReference>
<dbReference type="InterPro" id="IPR028082">
    <property type="entry name" value="Peripla_BP_I"/>
</dbReference>
<evidence type="ECO:0000256" key="1">
    <source>
        <dbReference type="ARBA" id="ARBA00000085"/>
    </source>
</evidence>
<evidence type="ECO:0000256" key="3">
    <source>
        <dbReference type="ARBA" id="ARBA00022553"/>
    </source>
</evidence>
<feature type="domain" description="Histidine kinase" evidence="12">
    <location>
        <begin position="590"/>
        <end position="813"/>
    </location>
</feature>
<comment type="catalytic activity">
    <reaction evidence="1">
        <text>ATP + protein L-histidine = ADP + protein N-phospho-L-histidine.</text>
        <dbReference type="EC" id="2.7.13.3"/>
    </reaction>
</comment>
<feature type="modified residue" description="4-aspartylphosphate" evidence="10">
    <location>
        <position position="1005"/>
    </location>
</feature>
<dbReference type="SUPFAM" id="SSF53822">
    <property type="entry name" value="Periplasmic binding protein-like I"/>
    <property type="match status" value="1"/>
</dbReference>
<evidence type="ECO:0000256" key="10">
    <source>
        <dbReference type="PROSITE-ProRule" id="PRU00169"/>
    </source>
</evidence>
<dbReference type="GO" id="GO:0005886">
    <property type="term" value="C:plasma membrane"/>
    <property type="evidence" value="ECO:0007669"/>
    <property type="project" value="TreeGrafter"/>
</dbReference>
<dbReference type="InterPro" id="IPR036890">
    <property type="entry name" value="HATPase_C_sf"/>
</dbReference>
<dbReference type="Gene3D" id="1.10.10.60">
    <property type="entry name" value="Homeodomain-like"/>
    <property type="match status" value="2"/>
</dbReference>
<dbReference type="PANTHER" id="PTHR43047">
    <property type="entry name" value="TWO-COMPONENT HISTIDINE PROTEIN KINASE"/>
    <property type="match status" value="1"/>
</dbReference>
<dbReference type="SUPFAM" id="SSF52172">
    <property type="entry name" value="CheY-like"/>
    <property type="match status" value="2"/>
</dbReference>
<keyword evidence="4" id="KW-0808">Transferase</keyword>
<dbReference type="InterPro" id="IPR018062">
    <property type="entry name" value="HTH_AraC-typ_CS"/>
</dbReference>
<feature type="domain" description="HTH araC/xylS-type" evidence="11">
    <location>
        <begin position="1088"/>
        <end position="1186"/>
    </location>
</feature>
<sequence>MSPIYHQGKPTIGVLAGWQFYNIATSLNYLMPVYKGIIRAAQERDCNLLLGCGIGIGAGPVEPNRPAWPANTPDDDFVPIGPWNTDGLIIFTPLHSELRSAYVQGLLGQGFPVLFIGSGEQGPTLAADNAGGVREAIRHLVNHGHSQIGFIAGSRDDLAGDTGERFNAFRETLEEHNLAWDPRRMAYGGHVYDGGYAAVQQFLKSGVPFSALLASNDEMALGAMQALKEAGREIPRDVAVIGFDNRLEDAAQRPSLSSVHIPLHTMGKRALELLFGRITSQKELPVNTRVETHLIARESCGCGGTHTPDSYPEVASGAQADIAGISATVLRQTQNLEPDDCRAFCERLLDAFSSGAETGDIASFEKTLEDVLQRSTGEEDDAHIWQDAMTLMNAEYQRTPGISQAALVRADELLDRARLAISSHMQRQHRQYISSLGWISNRLSLLTAALLTALDEDQIYAVLRQHLPTMDIHDASIALYESGEDDPTVWSRMRNVFAPEDAPLRFRSQHFPPRELVARGQSFQLTLVPLAHRSGPPGYVVFNSDHINLYGAIVQQIGGALNTARLYREATEGRRLAEEANRMKSRLLSVIGHELRTPLNLIVGLSEIILKTSDEDETVLPETTQKDIERIHTYSQHLGGLIGDVLDLATSDAGQLRLNNDFVELGQALHVIAESGRQLAADKGLTWEAELPENGPWIWGDRTRLRQVALNLINNAVKFTEHGSVSLRMETHPESVTVLVSDTGLGISAADQHVIFDEFRQSDHSVALGYGGLGLGLAISKRLVELHGGVIGVRSSGIPGAGSTFFFTLPTVPAPVEGGNSLAGLPEAAHSVLVLTDAFSTNELLVKCLHQRGFQVQVQAVNDADGWNPGTSNPALGAVLVDANLAAGSSWKALQVFKNSPQSRDVPVLFFKSSTENSALLELNYLTKPIELGELTRALDQQLSLNNGERPTRAILVVDDEPNTLDLNARIVQSHSAANHVLKARNGREALEILEREAIDLVLLDLQMPEMDGFGVLDRMRENENLSRIPVIVVTGKVLTEEEMARLNRGVATILEKGLFSLDETVEHINAALERKRRLSGEAQRLVRKAMAYIHEHSAESISRPEIAQHVSISEDHLTFCFRQELGTTPIEYLQRYRVQQARLLLKNTERSISEIALDVGFSDSGYFSRIFRRISGMSPETFRRSA</sequence>
<gene>
    <name evidence="14" type="ORF">LARV_03572</name>
</gene>
<evidence type="ECO:0000259" key="11">
    <source>
        <dbReference type="PROSITE" id="PS01124"/>
    </source>
</evidence>
<dbReference type="OrthoDB" id="9799345at2"/>
<dbReference type="Pfam" id="PF12833">
    <property type="entry name" value="HTH_18"/>
    <property type="match status" value="1"/>
</dbReference>
<keyword evidence="8" id="KW-0238">DNA-binding</keyword>
<dbReference type="SMART" id="SM00448">
    <property type="entry name" value="REC"/>
    <property type="match status" value="1"/>
</dbReference>
<dbReference type="SUPFAM" id="SSF55874">
    <property type="entry name" value="ATPase domain of HSP90 chaperone/DNA topoisomerase II/histidine kinase"/>
    <property type="match status" value="1"/>
</dbReference>
<dbReference type="SMART" id="SM00387">
    <property type="entry name" value="HATPase_c"/>
    <property type="match status" value="1"/>
</dbReference>
<dbReference type="AlphaFoldDB" id="A0A0S7BL15"/>
<dbReference type="InterPro" id="IPR018060">
    <property type="entry name" value="HTH_AraC"/>
</dbReference>
<dbReference type="FunFam" id="3.30.565.10:FF:000006">
    <property type="entry name" value="Sensor histidine kinase WalK"/>
    <property type="match status" value="1"/>
</dbReference>
<organism evidence="14">
    <name type="scientific">Longilinea arvoryzae</name>
    <dbReference type="NCBI Taxonomy" id="360412"/>
    <lineage>
        <taxon>Bacteria</taxon>
        <taxon>Bacillati</taxon>
        <taxon>Chloroflexota</taxon>
        <taxon>Anaerolineae</taxon>
        <taxon>Anaerolineales</taxon>
        <taxon>Anaerolineaceae</taxon>
        <taxon>Longilinea</taxon>
    </lineage>
</organism>
<evidence type="ECO:0000313" key="15">
    <source>
        <dbReference type="Proteomes" id="UP000055060"/>
    </source>
</evidence>
<dbReference type="PROSITE" id="PS01124">
    <property type="entry name" value="HTH_ARAC_FAMILY_2"/>
    <property type="match status" value="1"/>
</dbReference>
<dbReference type="GO" id="GO:0003700">
    <property type="term" value="F:DNA-binding transcription factor activity"/>
    <property type="evidence" value="ECO:0007669"/>
    <property type="project" value="InterPro"/>
</dbReference>
<dbReference type="InterPro" id="IPR046335">
    <property type="entry name" value="LacI/GalR-like_sensor"/>
</dbReference>
<evidence type="ECO:0000256" key="9">
    <source>
        <dbReference type="ARBA" id="ARBA00023163"/>
    </source>
</evidence>
<evidence type="ECO:0000259" key="13">
    <source>
        <dbReference type="PROSITE" id="PS50110"/>
    </source>
</evidence>
<dbReference type="Gene3D" id="3.40.50.2300">
    <property type="match status" value="4"/>
</dbReference>
<feature type="domain" description="Response regulatory" evidence="13">
    <location>
        <begin position="831"/>
        <end position="943"/>
    </location>
</feature>
<evidence type="ECO:0000256" key="2">
    <source>
        <dbReference type="ARBA" id="ARBA00012438"/>
    </source>
</evidence>
<feature type="modified residue" description="4-aspartylphosphate" evidence="10">
    <location>
        <position position="882"/>
    </location>
</feature>
<evidence type="ECO:0000256" key="4">
    <source>
        <dbReference type="ARBA" id="ARBA00022679"/>
    </source>
</evidence>
<dbReference type="SMART" id="SM00342">
    <property type="entry name" value="HTH_ARAC"/>
    <property type="match status" value="1"/>
</dbReference>
<dbReference type="GO" id="GO:0009927">
    <property type="term" value="F:histidine phosphotransfer kinase activity"/>
    <property type="evidence" value="ECO:0007669"/>
    <property type="project" value="TreeGrafter"/>
</dbReference>
<dbReference type="Proteomes" id="UP000055060">
    <property type="component" value="Unassembled WGS sequence"/>
</dbReference>
<dbReference type="InterPro" id="IPR003594">
    <property type="entry name" value="HATPase_dom"/>
</dbReference>
<dbReference type="Pfam" id="PF02518">
    <property type="entry name" value="HATPase_c"/>
    <property type="match status" value="1"/>
</dbReference>
<dbReference type="SMART" id="SM00388">
    <property type="entry name" value="HisKA"/>
    <property type="match status" value="1"/>
</dbReference>
<dbReference type="GO" id="GO:0043565">
    <property type="term" value="F:sequence-specific DNA binding"/>
    <property type="evidence" value="ECO:0007669"/>
    <property type="project" value="InterPro"/>
</dbReference>
<dbReference type="Gene3D" id="3.30.565.10">
    <property type="entry name" value="Histidine kinase-like ATPase, C-terminal domain"/>
    <property type="match status" value="1"/>
</dbReference>
<dbReference type="EMBL" id="DF967972">
    <property type="protein sequence ID" value="GAP15780.1"/>
    <property type="molecule type" value="Genomic_DNA"/>
</dbReference>
<dbReference type="GO" id="GO:0000155">
    <property type="term" value="F:phosphorelay sensor kinase activity"/>
    <property type="evidence" value="ECO:0007669"/>
    <property type="project" value="InterPro"/>
</dbReference>